<evidence type="ECO:0000313" key="3">
    <source>
        <dbReference type="Proteomes" id="UP000229506"/>
    </source>
</evidence>
<sequence length="72" mass="8473">MPPNFRKPPVRNPPAFLPRQIVSPCRVRISSFNHLGFAQKMFEHQSKNTAKIENRNQKPKYGRREAPTIFRL</sequence>
<protein>
    <submittedName>
        <fullName evidence="2">Uncharacterized protein</fullName>
    </submittedName>
</protein>
<dbReference type="Proteomes" id="UP000229506">
    <property type="component" value="Unassembled WGS sequence"/>
</dbReference>
<proteinExistence type="predicted"/>
<feature type="region of interest" description="Disordered" evidence="1">
    <location>
        <begin position="47"/>
        <end position="72"/>
    </location>
</feature>
<comment type="caution">
    <text evidence="2">The sequence shown here is derived from an EMBL/GenBank/DDBJ whole genome shotgun (WGS) entry which is preliminary data.</text>
</comment>
<dbReference type="EMBL" id="PFOF01000011">
    <property type="protein sequence ID" value="PIZ68349.1"/>
    <property type="molecule type" value="Genomic_DNA"/>
</dbReference>
<organism evidence="2 3">
    <name type="scientific">Candidatus Roizmanbacteria bacterium CG_4_10_14_0_2_um_filter_33_96</name>
    <dbReference type="NCBI Taxonomy" id="1974821"/>
    <lineage>
        <taxon>Bacteria</taxon>
        <taxon>Candidatus Roizmaniibacteriota</taxon>
    </lineage>
</organism>
<dbReference type="AlphaFoldDB" id="A0A2M7UB15"/>
<evidence type="ECO:0000256" key="1">
    <source>
        <dbReference type="SAM" id="MobiDB-lite"/>
    </source>
</evidence>
<accession>A0A2M7UB15</accession>
<reference evidence="3" key="1">
    <citation type="submission" date="2017-09" db="EMBL/GenBank/DDBJ databases">
        <title>Depth-based differentiation of microbial function through sediment-hosted aquifers and enrichment of novel symbionts in the deep terrestrial subsurface.</title>
        <authorList>
            <person name="Probst A.J."/>
            <person name="Ladd B."/>
            <person name="Jarett J.K."/>
            <person name="Geller-Mcgrath D.E."/>
            <person name="Sieber C.M.K."/>
            <person name="Emerson J.B."/>
            <person name="Anantharaman K."/>
            <person name="Thomas B.C."/>
            <person name="Malmstrom R."/>
            <person name="Stieglmeier M."/>
            <person name="Klingl A."/>
            <person name="Woyke T."/>
            <person name="Ryan C.M."/>
            <person name="Banfield J.F."/>
        </authorList>
    </citation>
    <scope>NUCLEOTIDE SEQUENCE [LARGE SCALE GENOMIC DNA]</scope>
</reference>
<evidence type="ECO:0000313" key="2">
    <source>
        <dbReference type="EMBL" id="PIZ68349.1"/>
    </source>
</evidence>
<gene>
    <name evidence="2" type="ORF">COY12_00300</name>
</gene>
<name>A0A2M7UB15_9BACT</name>
<feature type="compositionally biased region" description="Basic and acidic residues" evidence="1">
    <location>
        <begin position="47"/>
        <end position="66"/>
    </location>
</feature>